<feature type="region of interest" description="Disordered" evidence="1">
    <location>
        <begin position="710"/>
        <end position="744"/>
    </location>
</feature>
<feature type="region of interest" description="Disordered" evidence="1">
    <location>
        <begin position="621"/>
        <end position="647"/>
    </location>
</feature>
<feature type="compositionally biased region" description="Basic and acidic residues" evidence="1">
    <location>
        <begin position="527"/>
        <end position="536"/>
    </location>
</feature>
<feature type="compositionally biased region" description="Polar residues" evidence="1">
    <location>
        <begin position="1"/>
        <end position="13"/>
    </location>
</feature>
<reference evidence="2 3" key="1">
    <citation type="submission" date="2016-03" db="EMBL/GenBank/DDBJ databases">
        <authorList>
            <person name="Ploux O."/>
        </authorList>
    </citation>
    <scope>NUCLEOTIDE SEQUENCE [LARGE SCALE GENOMIC DNA]</scope>
    <source>
        <strain evidence="2 3">UAMH 11012</strain>
    </source>
</reference>
<dbReference type="Proteomes" id="UP000184330">
    <property type="component" value="Unassembled WGS sequence"/>
</dbReference>
<feature type="compositionally biased region" description="Polar residues" evidence="1">
    <location>
        <begin position="510"/>
        <end position="522"/>
    </location>
</feature>
<feature type="region of interest" description="Disordered" evidence="1">
    <location>
        <begin position="169"/>
        <end position="194"/>
    </location>
</feature>
<feature type="compositionally biased region" description="Low complexity" evidence="1">
    <location>
        <begin position="351"/>
        <end position="365"/>
    </location>
</feature>
<feature type="region of interest" description="Disordered" evidence="1">
    <location>
        <begin position="130"/>
        <end position="157"/>
    </location>
</feature>
<feature type="compositionally biased region" description="Polar residues" evidence="1">
    <location>
        <begin position="548"/>
        <end position="560"/>
    </location>
</feature>
<feature type="compositionally biased region" description="Polar residues" evidence="1">
    <location>
        <begin position="433"/>
        <end position="448"/>
    </location>
</feature>
<feature type="region of interest" description="Disordered" evidence="1">
    <location>
        <begin position="340"/>
        <end position="384"/>
    </location>
</feature>
<protein>
    <submittedName>
        <fullName evidence="2">Uncharacterized protein</fullName>
    </submittedName>
</protein>
<accession>A0A1L7X7M8</accession>
<feature type="region of interest" description="Disordered" evidence="1">
    <location>
        <begin position="294"/>
        <end position="313"/>
    </location>
</feature>
<feature type="compositionally biased region" description="Polar residues" evidence="1">
    <location>
        <begin position="366"/>
        <end position="381"/>
    </location>
</feature>
<feature type="region of interest" description="Disordered" evidence="1">
    <location>
        <begin position="510"/>
        <end position="572"/>
    </location>
</feature>
<evidence type="ECO:0000313" key="2">
    <source>
        <dbReference type="EMBL" id="CZR61024.1"/>
    </source>
</evidence>
<feature type="region of interest" description="Disordered" evidence="1">
    <location>
        <begin position="828"/>
        <end position="869"/>
    </location>
</feature>
<feature type="compositionally biased region" description="Low complexity" evidence="1">
    <location>
        <begin position="84"/>
        <end position="102"/>
    </location>
</feature>
<evidence type="ECO:0000313" key="3">
    <source>
        <dbReference type="Proteomes" id="UP000184330"/>
    </source>
</evidence>
<evidence type="ECO:0000256" key="1">
    <source>
        <dbReference type="SAM" id="MobiDB-lite"/>
    </source>
</evidence>
<sequence>MSLQTPPLLQISQPPSTSATPAPSPADQTVPETAYFSPRPFRLSRNAMPGTPSTSPLGLPPTSPVSLIKTPPTEAPPKHDGGYFPSSRFRSPSRLTRTTSPSDNVSNASCLSPFGGSYYSSDIGRSTCSGSSSEFLSPPLFQPDSDTPPYKPRRGSTDSLTMIKKLRRASTMPDEKNTRKKVKRHHGKRHKCSHRKVKIDEHQNRSYWWLPGCQVVPTAPRGQKDMCEGHDGHHTKSKLRNNDTYSPFSSVLRANVMPITVPRRWSSVEVGAHQIISELTSALRLVASPGLASPKSDAFTPTQPLGPRFRSSTFTRGAMDNDIVRIVRDRLTLRKIPSVQLKPPHTPASITLRRASTVSSRSRSTQAPSTVMKSSDPSGGSTPLARLQDFLQQRRDSTYLITSQDIDSITELIEENLKRKYERKYEKRSYNRGTNSSSGGTMSPTITSRGVVLPQSFPDQALTVTEAQTRSAQHGRVGEYLQVSSGHGNGSHISSPHSPQSVHEVIWQSGASPQGTGSICSTTDDDDPKRSADCDCSHGSGTPGDWFQLQQGKPKQALSSTRDRSDAFDPKNANASINKWSMGCPQNEIVLVVTSSDSESYDNGGAASACSLAQTSQNTIKAQAAPIPKGRSKQKIRPSPRTAVSDGNLHKTRARGLTLEDVVSFPPLPPRKHTEEWFSPLPEMITTPTLNNSRSLYDIGLDANFGPLSSNTVTPKASQTHFPRPAEASPPQTASPSGSIEFKPGWDMRKKSVVKSSPVVELSRSDTSDALNMRKKSVIKNHPTAKSRAADLGEMGSSIGSHCHERRRSSVTPARVQRVRTIDNVHKGEREVPSSKWRPPSVCPSRKPSSPSEIEAGKISRPPSPAPVRKWGTGFFDRVSLLRDRSPPQPAVDTVGIYGQLTGTRRRETLKDLCLFEAGACQPHDCDDCATDPRNPSVDWIG</sequence>
<dbReference type="EMBL" id="FJOG01000017">
    <property type="protein sequence ID" value="CZR61024.1"/>
    <property type="molecule type" value="Genomic_DNA"/>
</dbReference>
<proteinExistence type="predicted"/>
<name>A0A1L7X7M8_9HELO</name>
<organism evidence="2 3">
    <name type="scientific">Phialocephala subalpina</name>
    <dbReference type="NCBI Taxonomy" id="576137"/>
    <lineage>
        <taxon>Eukaryota</taxon>
        <taxon>Fungi</taxon>
        <taxon>Dikarya</taxon>
        <taxon>Ascomycota</taxon>
        <taxon>Pezizomycotina</taxon>
        <taxon>Leotiomycetes</taxon>
        <taxon>Helotiales</taxon>
        <taxon>Mollisiaceae</taxon>
        <taxon>Phialocephala</taxon>
        <taxon>Phialocephala fortinii species complex</taxon>
    </lineage>
</organism>
<keyword evidence="3" id="KW-1185">Reference proteome</keyword>
<feature type="compositionally biased region" description="Polar residues" evidence="1">
    <location>
        <begin position="710"/>
        <end position="721"/>
    </location>
</feature>
<dbReference type="OrthoDB" id="3518224at2759"/>
<feature type="compositionally biased region" description="Basic residues" evidence="1">
    <location>
        <begin position="178"/>
        <end position="194"/>
    </location>
</feature>
<gene>
    <name evidence="2" type="ORF">PAC_10920</name>
</gene>
<dbReference type="AlphaFoldDB" id="A0A1L7X7M8"/>
<feature type="region of interest" description="Disordered" evidence="1">
    <location>
        <begin position="428"/>
        <end position="448"/>
    </location>
</feature>
<feature type="region of interest" description="Disordered" evidence="1">
    <location>
        <begin position="1"/>
        <end position="107"/>
    </location>
</feature>